<feature type="compositionally biased region" description="Basic and acidic residues" evidence="5">
    <location>
        <begin position="365"/>
        <end position="377"/>
    </location>
</feature>
<feature type="transmembrane region" description="Helical" evidence="6">
    <location>
        <begin position="236"/>
        <end position="260"/>
    </location>
</feature>
<dbReference type="InterPro" id="IPR013057">
    <property type="entry name" value="AA_transpt_TM"/>
</dbReference>
<evidence type="ECO:0000256" key="3">
    <source>
        <dbReference type="ARBA" id="ARBA00022989"/>
    </source>
</evidence>
<evidence type="ECO:0000313" key="8">
    <source>
        <dbReference type="EMBL" id="CEM05992.1"/>
    </source>
</evidence>
<proteinExistence type="predicted"/>
<gene>
    <name evidence="8" type="ORF">Cvel_14798</name>
</gene>
<reference evidence="8" key="1">
    <citation type="submission" date="2014-11" db="EMBL/GenBank/DDBJ databases">
        <authorList>
            <person name="Otto D Thomas"/>
            <person name="Naeem Raeece"/>
        </authorList>
    </citation>
    <scope>NUCLEOTIDE SEQUENCE</scope>
</reference>
<evidence type="ECO:0000259" key="7">
    <source>
        <dbReference type="Pfam" id="PF01490"/>
    </source>
</evidence>
<evidence type="ECO:0000256" key="4">
    <source>
        <dbReference type="ARBA" id="ARBA00023136"/>
    </source>
</evidence>
<keyword evidence="2 6" id="KW-0812">Transmembrane</keyword>
<dbReference type="PANTHER" id="PTHR22950">
    <property type="entry name" value="AMINO ACID TRANSPORTER"/>
    <property type="match status" value="1"/>
</dbReference>
<feature type="transmembrane region" description="Helical" evidence="6">
    <location>
        <begin position="41"/>
        <end position="64"/>
    </location>
</feature>
<feature type="transmembrane region" description="Helical" evidence="6">
    <location>
        <begin position="561"/>
        <end position="582"/>
    </location>
</feature>
<evidence type="ECO:0000256" key="5">
    <source>
        <dbReference type="SAM" id="MobiDB-lite"/>
    </source>
</evidence>
<dbReference type="EMBL" id="CDMZ01000074">
    <property type="protein sequence ID" value="CEM05992.1"/>
    <property type="molecule type" value="Genomic_DNA"/>
</dbReference>
<feature type="compositionally biased region" description="Pro residues" evidence="5">
    <location>
        <begin position="443"/>
        <end position="452"/>
    </location>
</feature>
<feature type="transmembrane region" description="Helical" evidence="6">
    <location>
        <begin position="158"/>
        <end position="177"/>
    </location>
</feature>
<comment type="subcellular location">
    <subcellularLocation>
        <location evidence="1">Membrane</location>
        <topology evidence="1">Multi-pass membrane protein</topology>
    </subcellularLocation>
</comment>
<sequence length="1391" mass="152183">MPCRMFRLAQGGVSASIVSLTAGALGTGILSLPYALKLCGWGLGTGILIADSIFAAFSIYVLMMGIVKTSARTYAQLIGFVSHPYVTPIVDCVIAFYGMGSILTYFIMMGDFWGSLLLLFPACPEWLSHRVVLITIGFAITLPLSLPRKLNTVRYGSLLPLLAIFVLAVVVMIRTPMCIDKWAHQRAQGEGDPLPPAAIWSFDILTANNLFVFAFMQHLQVCLVADEMKAPTERKLVQTAFIALAMETVLYLPVTVLGYFSFRSGTEQNLTQNFPANDPAMISCRVLLSLGLIIAIPLNAIATAKSIKHFLRRIAGVPLADDEVRLTGDDDSLQVQGESFASAPQDVFLMTHTAHSRIMLAREAASMDRHEAGERTKASGPAAGQSTSRTHKSAGTTQNGMAAEGLQTPFLLGQALKEGDETEGNAESLQTLRVSATSGEEIVPPPAGPDGVPPDELGPPLLERSQTIRRPLSHSLLQQHANSLRRIELERAAQVTGGTGAQWGEGGEGAGLNSHSQVGSLLVTGGMEDGTSGEFVSRQQAPRASDASSTASDFAALFDSWHFHVLTVSVSVGAPFGISLGVDKLAASINLISGLFATTLMMLFPFLVYLKLLRPSRSFVVHILSASIFMLWIVVGYASTITFGLSSMHLLPSMMMQDDHYFRSDEEETHNHLLKVLGADVALPLRLISRSINSAITDNLVHSHFEQTSTDVQRLCCTPASATMIGWASQIPLFSTERVLEGFAVRGEVEVISHIVARDPFMLPHSCLKSREWGQSKVAQHASLQALLRGFARAGIIAEFENLIVMMGGRVRRPLIQTLIPELVWETLLAGGLNTLSFTKYSVLQLAAKISVRFGLGQSETEVSKFAQLPKRLQDTLVLGSPGQFPPLVTLHSHPWLSRVLLYAFRGDTEGVKQLGRLSRCPPDLPWEEVVCAAVTAAIQGGHSEVACELWTWGEREAVGNFGPHGWEIAHFHQAVCEGRSRGKTSCHPAEASALIGDQQTLRWLIDPPPPVEEGDVTVRAARVGPDTLDAAIAGKQFASLLTCVDAYPHIYDHDLCKKAEDAGAWELLRYLSIDHEPPRMRAAGFVLGRNNTVTDDYAKTESEKRLTAVEAPGNLYAFTFGWTSNFPNLRAAESAVRDWLVATRLDVISCNARKEGGQEAQGFAKVSLSEDSTGDFADWLRGDSRGEFVGTVLDHTVSFQLEFLALRRRFKKGELTWEWAAQLIKRDVEYKYTCRHINSLCFRYGDGRHLAKDYPSQLASSPSTAGKKTVFSNAVLPSVPLFGSSVGFYDTEKVGVYFHRGSTSAGHSVEPHWFFRGEEGQQSFFLTERGEGVWKLRWVFRGKAVQDFDFKAEGGKDAASLVLEYMHWVLADEIKNNVEQRMCKRPRTGT</sequence>
<accession>A0A0G4F2V7</accession>
<feature type="region of interest" description="Disordered" evidence="5">
    <location>
        <begin position="437"/>
        <end position="461"/>
    </location>
</feature>
<feature type="transmembrane region" description="Helical" evidence="6">
    <location>
        <begin position="619"/>
        <end position="645"/>
    </location>
</feature>
<feature type="transmembrane region" description="Helical" evidence="6">
    <location>
        <begin position="280"/>
        <end position="302"/>
    </location>
</feature>
<keyword evidence="4 6" id="KW-0472">Membrane</keyword>
<dbReference type="VEuPathDB" id="CryptoDB:Cvel_14798"/>
<dbReference type="Pfam" id="PF01490">
    <property type="entry name" value="Aa_trans"/>
    <property type="match status" value="1"/>
</dbReference>
<evidence type="ECO:0000256" key="2">
    <source>
        <dbReference type="ARBA" id="ARBA00022692"/>
    </source>
</evidence>
<dbReference type="GO" id="GO:0015179">
    <property type="term" value="F:L-amino acid transmembrane transporter activity"/>
    <property type="evidence" value="ECO:0007669"/>
    <property type="project" value="TreeGrafter"/>
</dbReference>
<evidence type="ECO:0000256" key="6">
    <source>
        <dbReference type="SAM" id="Phobius"/>
    </source>
</evidence>
<keyword evidence="3 6" id="KW-1133">Transmembrane helix</keyword>
<organism evidence="8">
    <name type="scientific">Chromera velia CCMP2878</name>
    <dbReference type="NCBI Taxonomy" id="1169474"/>
    <lineage>
        <taxon>Eukaryota</taxon>
        <taxon>Sar</taxon>
        <taxon>Alveolata</taxon>
        <taxon>Colpodellida</taxon>
        <taxon>Chromeraceae</taxon>
        <taxon>Chromera</taxon>
    </lineage>
</organism>
<feature type="domain" description="Amino acid transporter transmembrane" evidence="7">
    <location>
        <begin position="13"/>
        <end position="314"/>
    </location>
</feature>
<feature type="transmembrane region" description="Helical" evidence="6">
    <location>
        <begin position="127"/>
        <end position="146"/>
    </location>
</feature>
<evidence type="ECO:0000256" key="1">
    <source>
        <dbReference type="ARBA" id="ARBA00004141"/>
    </source>
</evidence>
<feature type="transmembrane region" description="Helical" evidence="6">
    <location>
        <begin position="588"/>
        <end position="610"/>
    </location>
</feature>
<dbReference type="GO" id="GO:0016020">
    <property type="term" value="C:membrane"/>
    <property type="evidence" value="ECO:0007669"/>
    <property type="project" value="UniProtKB-SubCell"/>
</dbReference>
<feature type="region of interest" description="Disordered" evidence="5">
    <location>
        <begin position="365"/>
        <end position="398"/>
    </location>
</feature>
<feature type="transmembrane region" description="Helical" evidence="6">
    <location>
        <begin position="12"/>
        <end position="35"/>
    </location>
</feature>
<feature type="compositionally biased region" description="Polar residues" evidence="5">
    <location>
        <begin position="384"/>
        <end position="398"/>
    </location>
</feature>
<feature type="transmembrane region" description="Helical" evidence="6">
    <location>
        <begin position="197"/>
        <end position="216"/>
    </location>
</feature>
<feature type="transmembrane region" description="Helical" evidence="6">
    <location>
        <begin position="85"/>
        <end position="107"/>
    </location>
</feature>
<name>A0A0G4F2V7_9ALVE</name>
<protein>
    <recommendedName>
        <fullName evidence="7">Amino acid transporter transmembrane domain-containing protein</fullName>
    </recommendedName>
</protein>